<protein>
    <recommendedName>
        <fullName evidence="1">Lipoprotein-associated type-17 domain-containing protein</fullName>
    </recommendedName>
</protein>
<evidence type="ECO:0000313" key="3">
    <source>
        <dbReference type="Proteomes" id="UP000280036"/>
    </source>
</evidence>
<name>A0A3P8MDS8_9BACT</name>
<evidence type="ECO:0000313" key="2">
    <source>
        <dbReference type="EMBL" id="VDR42200.1"/>
    </source>
</evidence>
<dbReference type="AlphaFoldDB" id="A0A3P8MDS8"/>
<dbReference type="InterPro" id="IPR007326">
    <property type="entry name" value="Lipoprotein-assoc_dom"/>
</dbReference>
<evidence type="ECO:0000259" key="1">
    <source>
        <dbReference type="Pfam" id="PF04200"/>
    </source>
</evidence>
<dbReference type="Pfam" id="PF04200">
    <property type="entry name" value="Lipoprotein_17"/>
    <property type="match status" value="2"/>
</dbReference>
<dbReference type="EMBL" id="UZVY01000001">
    <property type="protein sequence ID" value="VDR42200.1"/>
    <property type="molecule type" value="Genomic_DNA"/>
</dbReference>
<sequence>MRKKGFFSLLQKVFLLFYNKYIRIIYKEGVLMKNKIKLSLIFTTISAGTLPLASCYGTDKKEEEIKAQDDFRLKSIANINNAVFDQGQKVYKISNTTKVASEIEKEHIKWESVSGKYSYTIDKLDANDSKGELEIFLTQKKGTSEISKFTIRFQGFYVDKFDEKLNFIESFDLKEKEKYTVKEYVAKFDNLQKLQSNLVLKTSNNKDLNTFLNEYEVSIKSITIEEISTFDGEANLKVTFENKTKSKTKEIVYKLVGFKKEIQTLEKVLKSIFDRIDVLEDKKNSNVFNYQISDLRYFKNNLLVDATQEFAKKGIIVKQKETDSSSYETDAFAGMLKVNITFGWSDLNKSETFTWSEIVEGFKEIKNNTELENSFNVDLKEKSNKTAQEYANNFNALDDAQKEAHIEFTNPEYQNSFAKLKSEEAIESLKFEIKVIDNFLGKVELIIKWQQWKQLPYTCKKIIVGFVQKESIEQIMNKVTNVNLSDKETKTVEEYISENKDNLTNKITATTPDSSTLVDYLTSKKVKIDKHELININPVEGVAKLKLTLSYLDKSQEGAVIEYTISGFKKVNSLNDDRFKNLINSLEIINSPNNYYGDFVKEISLLKLQYTNPDNNKKEDFNEENLKKLNISQIDFTQNLYEVKQIENKHKIVVNVKYTISGSGETKSVELVLKEGTFGYNSQTFVEEIKASLDANFDPETVKDSDLKYDQSKKDKETTTNSLFKFVSVQIDWPKQDSYKKDLQSKGQVRVKYIFINSETNKEYEVHDIIEGGKKKPKTTDVDVEKLKELAQNNTIFTIDKTHSNYSSDIEAIKKMIGTDGKGKNRLDQVNNKNKFQLRKGSKNNGTVLESIKLSEDAWKCFTTKKKINDFIASPSRFNTGHKAGISKYMCFGLDNSGKLVIMFSIVDVEGNRTDYQMPVE</sequence>
<feature type="domain" description="Lipoprotein-associated type-17" evidence="1">
    <location>
        <begin position="89"/>
        <end position="157"/>
    </location>
</feature>
<gene>
    <name evidence="2" type="ORF">NCTC10126_00702</name>
</gene>
<feature type="domain" description="Lipoprotein-associated type-17" evidence="1">
    <location>
        <begin position="480"/>
        <end position="570"/>
    </location>
</feature>
<reference evidence="2 3" key="1">
    <citation type="submission" date="2018-12" db="EMBL/GenBank/DDBJ databases">
        <authorList>
            <consortium name="Pathogen Informatics"/>
        </authorList>
    </citation>
    <scope>NUCLEOTIDE SEQUENCE [LARGE SCALE GENOMIC DNA]</scope>
    <source>
        <strain evidence="2 3">NCTC10126</strain>
    </source>
</reference>
<organism evidence="2 3">
    <name type="scientific">Mycoplasmopsis caviae</name>
    <dbReference type="NCBI Taxonomy" id="55603"/>
    <lineage>
        <taxon>Bacteria</taxon>
        <taxon>Bacillati</taxon>
        <taxon>Mycoplasmatota</taxon>
        <taxon>Mycoplasmoidales</taxon>
        <taxon>Metamycoplasmataceae</taxon>
        <taxon>Mycoplasmopsis</taxon>
    </lineage>
</organism>
<dbReference type="Proteomes" id="UP000280036">
    <property type="component" value="Unassembled WGS sequence"/>
</dbReference>
<accession>A0A3P8MDS8</accession>
<proteinExistence type="predicted"/>